<name>A0A068VMQ1_COFCA</name>
<dbReference type="Gramene" id="CDP22050">
    <property type="protein sequence ID" value="CDP22050"/>
    <property type="gene ID" value="GSCOC_T00002451001"/>
</dbReference>
<dbReference type="PANTHER" id="PTHR46033:SF8">
    <property type="entry name" value="PROTEIN MAINTENANCE OF MERISTEMS-LIKE"/>
    <property type="match status" value="1"/>
</dbReference>
<evidence type="ECO:0000313" key="3">
    <source>
        <dbReference type="EMBL" id="CDP22050.1"/>
    </source>
</evidence>
<dbReference type="OMA" id="SAKNCAR"/>
<evidence type="ECO:0000313" key="4">
    <source>
        <dbReference type="Proteomes" id="UP000295252"/>
    </source>
</evidence>
<dbReference type="InterPro" id="IPR044824">
    <property type="entry name" value="MAIN-like"/>
</dbReference>
<evidence type="ECO:0000259" key="2">
    <source>
        <dbReference type="Pfam" id="PF10536"/>
    </source>
</evidence>
<dbReference type="InParanoid" id="A0A068VMQ1"/>
<feature type="domain" description="Aminotransferase-like plant mobile" evidence="2">
    <location>
        <begin position="65"/>
        <end position="322"/>
    </location>
</feature>
<accession>A0A068VMQ1</accession>
<organism evidence="3 4">
    <name type="scientific">Coffea canephora</name>
    <name type="common">Robusta coffee</name>
    <dbReference type="NCBI Taxonomy" id="49390"/>
    <lineage>
        <taxon>Eukaryota</taxon>
        <taxon>Viridiplantae</taxon>
        <taxon>Streptophyta</taxon>
        <taxon>Embryophyta</taxon>
        <taxon>Tracheophyta</taxon>
        <taxon>Spermatophyta</taxon>
        <taxon>Magnoliopsida</taxon>
        <taxon>eudicotyledons</taxon>
        <taxon>Gunneridae</taxon>
        <taxon>Pentapetalae</taxon>
        <taxon>asterids</taxon>
        <taxon>lamiids</taxon>
        <taxon>Gentianales</taxon>
        <taxon>Rubiaceae</taxon>
        <taxon>Ixoroideae</taxon>
        <taxon>Gardenieae complex</taxon>
        <taxon>Bertiereae - Coffeeae clade</taxon>
        <taxon>Coffeeae</taxon>
        <taxon>Coffea</taxon>
    </lineage>
</organism>
<dbReference type="EMBL" id="HG748549">
    <property type="protein sequence ID" value="CDP22050.1"/>
    <property type="molecule type" value="Genomic_DNA"/>
</dbReference>
<dbReference type="STRING" id="49390.A0A068VMQ1"/>
<sequence length="598" mass="68103">MEFDHSTPHPGPLDGSVLYLQSKHRSAAIFQGTGVDLDVRRCDMRFFQPLIHLDDRIAQYIDAAGFYGIRRAGYLTVDHDLINALVERWKQETHTFHLPVMGEATVTLQDVEVLWGLQVDGLPVTLVHRRRNLVERKQLIYDISGYWPENNMLNHDRLKLTSISRRLSTPLPADASDVMVRQYASMYILILLGGLLFADSCQNLVSLNWLDYVRDLDAMRQYSWGAATLACLYSRMCHASLVGTITTGGSYLSLQLWAWERIPVIRPDVLPYSEIGNFSRGERWAAEQTGVDPSSQPNIHYREQLALLRMDQFIWMPYTDDILHDYLITANGERTYGGQEQEIPEPVDTNRGSLHQLDLSGYPGRNWADFHKGWIAYWNARATAEVPGVPIDTFRPSNKYLEWYHNHTILYITPPIQQHAQYGQMLHGVSGQFEYLMGTMQHVGQQSRDALQLEDTDGHFHSHFATIVDGAYGSMQYLQRFDRMVVGDFNFFGHNPPVSQEIPKPNRVRRIPTQGGPSSSRSRRHRHGLQDEVIGEQTIQHTEVPDINVMPTTQNISAFSPQVTSFPYSSHIGLDVTPLPQFPPFGAHPTPSSYCPAF</sequence>
<dbReference type="AlphaFoldDB" id="A0A068VMQ1"/>
<dbReference type="PANTHER" id="PTHR46033">
    <property type="entry name" value="PROTEIN MAIN-LIKE 2"/>
    <property type="match status" value="1"/>
</dbReference>
<protein>
    <submittedName>
        <fullName evidence="3">DH200=94 genomic scaffold, scaffold_9465</fullName>
    </submittedName>
</protein>
<dbReference type="PhylomeDB" id="A0A068VMQ1"/>
<dbReference type="Proteomes" id="UP000295252">
    <property type="component" value="Unassembled WGS sequence"/>
</dbReference>
<dbReference type="Pfam" id="PF10536">
    <property type="entry name" value="PMD"/>
    <property type="match status" value="1"/>
</dbReference>
<reference evidence="4" key="1">
    <citation type="journal article" date="2014" name="Science">
        <title>The coffee genome provides insight into the convergent evolution of caffeine biosynthesis.</title>
        <authorList>
            <person name="Denoeud F."/>
            <person name="Carretero-Paulet L."/>
            <person name="Dereeper A."/>
            <person name="Droc G."/>
            <person name="Guyot R."/>
            <person name="Pietrella M."/>
            <person name="Zheng C."/>
            <person name="Alberti A."/>
            <person name="Anthony F."/>
            <person name="Aprea G."/>
            <person name="Aury J.M."/>
            <person name="Bento P."/>
            <person name="Bernard M."/>
            <person name="Bocs S."/>
            <person name="Campa C."/>
            <person name="Cenci A."/>
            <person name="Combes M.C."/>
            <person name="Crouzillat D."/>
            <person name="Da Silva C."/>
            <person name="Daddiego L."/>
            <person name="De Bellis F."/>
            <person name="Dussert S."/>
            <person name="Garsmeur O."/>
            <person name="Gayraud T."/>
            <person name="Guignon V."/>
            <person name="Jahn K."/>
            <person name="Jamilloux V."/>
            <person name="Joet T."/>
            <person name="Labadie K."/>
            <person name="Lan T."/>
            <person name="Leclercq J."/>
            <person name="Lepelley M."/>
            <person name="Leroy T."/>
            <person name="Li L.T."/>
            <person name="Librado P."/>
            <person name="Lopez L."/>
            <person name="Munoz A."/>
            <person name="Noel B."/>
            <person name="Pallavicini A."/>
            <person name="Perrotta G."/>
            <person name="Poncet V."/>
            <person name="Pot D."/>
            <person name="Priyono X."/>
            <person name="Rigoreau M."/>
            <person name="Rouard M."/>
            <person name="Rozas J."/>
            <person name="Tranchant-Dubreuil C."/>
            <person name="VanBuren R."/>
            <person name="Zhang Q."/>
            <person name="Andrade A.C."/>
            <person name="Argout X."/>
            <person name="Bertrand B."/>
            <person name="de Kochko A."/>
            <person name="Graziosi G."/>
            <person name="Henry R.J."/>
            <person name="Jayarama X."/>
            <person name="Ming R."/>
            <person name="Nagai C."/>
            <person name="Rounsley S."/>
            <person name="Sankoff D."/>
            <person name="Giuliano G."/>
            <person name="Albert V.A."/>
            <person name="Wincker P."/>
            <person name="Lashermes P."/>
        </authorList>
    </citation>
    <scope>NUCLEOTIDE SEQUENCE [LARGE SCALE GENOMIC DNA]</scope>
    <source>
        <strain evidence="4">cv. DH200-94</strain>
    </source>
</reference>
<feature type="region of interest" description="Disordered" evidence="1">
    <location>
        <begin position="497"/>
        <end position="527"/>
    </location>
</feature>
<feature type="non-terminal residue" evidence="3">
    <location>
        <position position="598"/>
    </location>
</feature>
<gene>
    <name evidence="3" type="ORF">GSCOC_T00002451001</name>
</gene>
<evidence type="ECO:0000256" key="1">
    <source>
        <dbReference type="SAM" id="MobiDB-lite"/>
    </source>
</evidence>
<dbReference type="InterPro" id="IPR019557">
    <property type="entry name" value="AminoTfrase-like_pln_mobile"/>
</dbReference>
<proteinExistence type="predicted"/>
<dbReference type="GO" id="GO:0010073">
    <property type="term" value="P:meristem maintenance"/>
    <property type="evidence" value="ECO:0007669"/>
    <property type="project" value="InterPro"/>
</dbReference>
<keyword evidence="4" id="KW-1185">Reference proteome</keyword>